<name>A0A0A9GZM1_ARUDO</name>
<reference evidence="1" key="2">
    <citation type="journal article" date="2015" name="Data Brief">
        <title>Shoot transcriptome of the giant reed, Arundo donax.</title>
        <authorList>
            <person name="Barrero R.A."/>
            <person name="Guerrero F.D."/>
            <person name="Moolhuijzen P."/>
            <person name="Goolsby J.A."/>
            <person name="Tidwell J."/>
            <person name="Bellgard S.E."/>
            <person name="Bellgard M.I."/>
        </authorList>
    </citation>
    <scope>NUCLEOTIDE SEQUENCE</scope>
    <source>
        <tissue evidence="1">Shoot tissue taken approximately 20 cm above the soil surface</tissue>
    </source>
</reference>
<accession>A0A0A9GZM1</accession>
<dbReference type="EMBL" id="GBRH01169870">
    <property type="protein sequence ID" value="JAE28026.1"/>
    <property type="molecule type" value="Transcribed_RNA"/>
</dbReference>
<proteinExistence type="predicted"/>
<organism evidence="1">
    <name type="scientific">Arundo donax</name>
    <name type="common">Giant reed</name>
    <name type="synonym">Donax arundinaceus</name>
    <dbReference type="NCBI Taxonomy" id="35708"/>
    <lineage>
        <taxon>Eukaryota</taxon>
        <taxon>Viridiplantae</taxon>
        <taxon>Streptophyta</taxon>
        <taxon>Embryophyta</taxon>
        <taxon>Tracheophyta</taxon>
        <taxon>Spermatophyta</taxon>
        <taxon>Magnoliopsida</taxon>
        <taxon>Liliopsida</taxon>
        <taxon>Poales</taxon>
        <taxon>Poaceae</taxon>
        <taxon>PACMAD clade</taxon>
        <taxon>Arundinoideae</taxon>
        <taxon>Arundineae</taxon>
        <taxon>Arundo</taxon>
    </lineage>
</organism>
<protein>
    <submittedName>
        <fullName evidence="1">Uncharacterized protein</fullName>
    </submittedName>
</protein>
<dbReference type="AlphaFoldDB" id="A0A0A9GZM1"/>
<evidence type="ECO:0000313" key="1">
    <source>
        <dbReference type="EMBL" id="JAE28026.1"/>
    </source>
</evidence>
<sequence>MLMCASFIFCTSMSVWWRVVG</sequence>
<reference evidence="1" key="1">
    <citation type="submission" date="2014-09" db="EMBL/GenBank/DDBJ databases">
        <authorList>
            <person name="Magalhaes I.L.F."/>
            <person name="Oliveira U."/>
            <person name="Santos F.R."/>
            <person name="Vidigal T.H.D.A."/>
            <person name="Brescovit A.D."/>
            <person name="Santos A.J."/>
        </authorList>
    </citation>
    <scope>NUCLEOTIDE SEQUENCE</scope>
    <source>
        <tissue evidence="1">Shoot tissue taken approximately 20 cm above the soil surface</tissue>
    </source>
</reference>